<comment type="caution">
    <text evidence="2">The sequence shown here is derived from an EMBL/GenBank/DDBJ whole genome shotgun (WGS) entry which is preliminary data.</text>
</comment>
<reference evidence="2" key="1">
    <citation type="journal article" date="2023" name="G3 (Bethesda)">
        <title>Whole genome assembly and annotation of the endangered Caribbean coral Acropora cervicornis.</title>
        <authorList>
            <person name="Selwyn J.D."/>
            <person name="Vollmer S.V."/>
        </authorList>
    </citation>
    <scope>NUCLEOTIDE SEQUENCE</scope>
    <source>
        <strain evidence="2">K2</strain>
    </source>
</reference>
<gene>
    <name evidence="2" type="ORF">P5673_003094</name>
</gene>
<dbReference type="EMBL" id="JARQWQ010000005">
    <property type="protein sequence ID" value="KAK2571712.1"/>
    <property type="molecule type" value="Genomic_DNA"/>
</dbReference>
<dbReference type="AlphaFoldDB" id="A0AAD9VF58"/>
<evidence type="ECO:0000313" key="2">
    <source>
        <dbReference type="EMBL" id="KAK2571712.1"/>
    </source>
</evidence>
<feature type="region of interest" description="Disordered" evidence="1">
    <location>
        <begin position="1"/>
        <end position="21"/>
    </location>
</feature>
<organism evidence="2 3">
    <name type="scientific">Acropora cervicornis</name>
    <name type="common">Staghorn coral</name>
    <dbReference type="NCBI Taxonomy" id="6130"/>
    <lineage>
        <taxon>Eukaryota</taxon>
        <taxon>Metazoa</taxon>
        <taxon>Cnidaria</taxon>
        <taxon>Anthozoa</taxon>
        <taxon>Hexacorallia</taxon>
        <taxon>Scleractinia</taxon>
        <taxon>Astrocoeniina</taxon>
        <taxon>Acroporidae</taxon>
        <taxon>Acropora</taxon>
    </lineage>
</organism>
<accession>A0AAD9VF58</accession>
<proteinExistence type="predicted"/>
<dbReference type="Proteomes" id="UP001249851">
    <property type="component" value="Unassembled WGS sequence"/>
</dbReference>
<protein>
    <submittedName>
        <fullName evidence="2">Uncharacterized protein</fullName>
    </submittedName>
</protein>
<name>A0AAD9VF58_ACRCE</name>
<reference evidence="2" key="2">
    <citation type="journal article" date="2023" name="Science">
        <title>Genomic signatures of disease resistance in endangered staghorn corals.</title>
        <authorList>
            <person name="Vollmer S.V."/>
            <person name="Selwyn J.D."/>
            <person name="Despard B.A."/>
            <person name="Roesel C.L."/>
        </authorList>
    </citation>
    <scope>NUCLEOTIDE SEQUENCE</scope>
    <source>
        <strain evidence="2">K2</strain>
    </source>
</reference>
<evidence type="ECO:0000256" key="1">
    <source>
        <dbReference type="SAM" id="MobiDB-lite"/>
    </source>
</evidence>
<keyword evidence="3" id="KW-1185">Reference proteome</keyword>
<evidence type="ECO:0000313" key="3">
    <source>
        <dbReference type="Proteomes" id="UP001249851"/>
    </source>
</evidence>
<sequence length="151" mass="17123">MLSREPKTKLPELRGQRSFLDESSRECDWQHQLEHREYVDSKCGATNSSLALGDQVLLRTTSTSGKLTPNFESPLYTLLTKEGNEVVVESEDGVACRRDSSFVKSYDPSADDTPTADITLENQEVQTRDARPSRTIRLPERFKDFVIDNPK</sequence>